<evidence type="ECO:0000313" key="4">
    <source>
        <dbReference type="EMBL" id="PRQ09864.1"/>
    </source>
</evidence>
<dbReference type="EMBL" id="PVNL01000011">
    <property type="protein sequence ID" value="PRQ09864.1"/>
    <property type="molecule type" value="Genomic_DNA"/>
</dbReference>
<reference evidence="4 5" key="1">
    <citation type="submission" date="2018-03" db="EMBL/GenBank/DDBJ databases">
        <title>Draft Genome Sequences of the Obligatory Marine Myxobacteria Enhygromyxa salina SWB007.</title>
        <authorList>
            <person name="Poehlein A."/>
            <person name="Moghaddam J.A."/>
            <person name="Harms H."/>
            <person name="Alanjari M."/>
            <person name="Koenig G.M."/>
            <person name="Daniel R."/>
            <person name="Schaeberle T.F."/>
        </authorList>
    </citation>
    <scope>NUCLEOTIDE SEQUENCE [LARGE SCALE GENOMIC DNA]</scope>
    <source>
        <strain evidence="4 5">SWB007</strain>
    </source>
</reference>
<keyword evidence="2" id="KW-0732">Signal</keyword>
<dbReference type="InterPro" id="IPR012334">
    <property type="entry name" value="Pectin_lyas_fold"/>
</dbReference>
<dbReference type="Pfam" id="PF13229">
    <property type="entry name" value="Beta_helix"/>
    <property type="match status" value="1"/>
</dbReference>
<feature type="domain" description="Right handed beta helix" evidence="3">
    <location>
        <begin position="221"/>
        <end position="358"/>
    </location>
</feature>
<feature type="region of interest" description="Disordered" evidence="1">
    <location>
        <begin position="437"/>
        <end position="514"/>
    </location>
</feature>
<sequence length="536" mass="56089">MRDLPVALGLFGSCLLAPGFAQAAGVCDCDHIIDVATPSANGAELGIAPGASVCVRGGEREFLRLYEFNGTPDQWITVRNCEGVVEIDNDDRGYGLTMDGSRYVHITGTGDTDHTYGFRVRASKDGPDYSASGVAVGGLSSDYELDHFEVYETGFAGFSLKTESTCDGSANLGNFVQYDTRVHHNWIHDTRGEGIYFGSTGYGGREFQCDGETVVLYPHEHHGVQIHHNLIEDTGWDGMQVGVSPVDCRVWANYIRDVGLEGVQYQQQGMQIGGGSQCEIWGNRLERGPTNGIFIQYAATTYVHDNLIVDFGESGIYSNSNGEFDGSSYVFVHNTVLRSGGWGIAIFGGNLVGNLAWNNLVLESGKENIAPGGDVDWDDQNNIVDISVAEAGFVDPAAGDFHLLETSVAVGAGRAAGEWSTQDIDNVPRDAAAPDVGAYEYTDEPPPGDGDGDGDGDGGGDGDDAGWTAGEESDDGGSAEGGGDTSGTGETGADAGADTGGADPGCGCSSKGDPIGGAALTLGLLALLGVARRRDD</sequence>
<dbReference type="SMART" id="SM00710">
    <property type="entry name" value="PbH1"/>
    <property type="match status" value="8"/>
</dbReference>
<dbReference type="OrthoDB" id="9805017at2"/>
<evidence type="ECO:0000256" key="1">
    <source>
        <dbReference type="SAM" id="MobiDB-lite"/>
    </source>
</evidence>
<evidence type="ECO:0000256" key="2">
    <source>
        <dbReference type="SAM" id="SignalP"/>
    </source>
</evidence>
<feature type="compositionally biased region" description="Gly residues" evidence="1">
    <location>
        <begin position="478"/>
        <end position="490"/>
    </location>
</feature>
<dbReference type="InterPro" id="IPR039448">
    <property type="entry name" value="Beta_helix"/>
</dbReference>
<dbReference type="Proteomes" id="UP000238823">
    <property type="component" value="Unassembled WGS sequence"/>
</dbReference>
<feature type="chain" id="PRO_5015616789" description="Right handed beta helix domain-containing protein" evidence="2">
    <location>
        <begin position="24"/>
        <end position="536"/>
    </location>
</feature>
<proteinExistence type="predicted"/>
<name>A0A2S9YXQ6_9BACT</name>
<organism evidence="4 5">
    <name type="scientific">Enhygromyxa salina</name>
    <dbReference type="NCBI Taxonomy" id="215803"/>
    <lineage>
        <taxon>Bacteria</taxon>
        <taxon>Pseudomonadati</taxon>
        <taxon>Myxococcota</taxon>
        <taxon>Polyangia</taxon>
        <taxon>Nannocystales</taxon>
        <taxon>Nannocystaceae</taxon>
        <taxon>Enhygromyxa</taxon>
    </lineage>
</organism>
<gene>
    <name evidence="4" type="ORF">ENSA7_04150</name>
</gene>
<comment type="caution">
    <text evidence="4">The sequence shown here is derived from an EMBL/GenBank/DDBJ whole genome shotgun (WGS) entry which is preliminary data.</text>
</comment>
<evidence type="ECO:0000313" key="5">
    <source>
        <dbReference type="Proteomes" id="UP000238823"/>
    </source>
</evidence>
<protein>
    <recommendedName>
        <fullName evidence="3">Right handed beta helix domain-containing protein</fullName>
    </recommendedName>
</protein>
<dbReference type="Gene3D" id="2.160.20.10">
    <property type="entry name" value="Single-stranded right-handed beta-helix, Pectin lyase-like"/>
    <property type="match status" value="1"/>
</dbReference>
<dbReference type="InterPro" id="IPR011050">
    <property type="entry name" value="Pectin_lyase_fold/virulence"/>
</dbReference>
<dbReference type="SUPFAM" id="SSF51126">
    <property type="entry name" value="Pectin lyase-like"/>
    <property type="match status" value="1"/>
</dbReference>
<dbReference type="NCBIfam" id="TIGR03901">
    <property type="entry name" value="MYXO-CTERM"/>
    <property type="match status" value="1"/>
</dbReference>
<evidence type="ECO:0000259" key="3">
    <source>
        <dbReference type="Pfam" id="PF13229"/>
    </source>
</evidence>
<dbReference type="RefSeq" id="WP_106087504.1">
    <property type="nucleotide sequence ID" value="NZ_PVNL01000011.1"/>
</dbReference>
<feature type="signal peptide" evidence="2">
    <location>
        <begin position="1"/>
        <end position="23"/>
    </location>
</feature>
<dbReference type="InterPro" id="IPR006626">
    <property type="entry name" value="PbH1"/>
</dbReference>
<dbReference type="AlphaFoldDB" id="A0A2S9YXQ6"/>
<dbReference type="InterPro" id="IPR024038">
    <property type="entry name" value="MYXO-CTERM"/>
</dbReference>
<feature type="compositionally biased region" description="Acidic residues" evidence="1">
    <location>
        <begin position="450"/>
        <end position="464"/>
    </location>
</feature>
<accession>A0A2S9YXQ6</accession>